<organism evidence="1 2">
    <name type="scientific">Nonomuraea montanisoli</name>
    <dbReference type="NCBI Taxonomy" id="2741721"/>
    <lineage>
        <taxon>Bacteria</taxon>
        <taxon>Bacillati</taxon>
        <taxon>Actinomycetota</taxon>
        <taxon>Actinomycetes</taxon>
        <taxon>Streptosporangiales</taxon>
        <taxon>Streptosporangiaceae</taxon>
        <taxon>Nonomuraea</taxon>
    </lineage>
</organism>
<proteinExistence type="predicted"/>
<reference evidence="1 2" key="1">
    <citation type="submission" date="2020-06" db="EMBL/GenBank/DDBJ databases">
        <title>Nonomuraea sp. SMC257, a novel actinomycete isolated from soil.</title>
        <authorList>
            <person name="Chanama M."/>
        </authorList>
    </citation>
    <scope>NUCLEOTIDE SEQUENCE [LARGE SCALE GENOMIC DNA]</scope>
    <source>
        <strain evidence="1 2">SMC257</strain>
    </source>
</reference>
<dbReference type="RefSeq" id="WP_175587332.1">
    <property type="nucleotide sequence ID" value="NZ_JABWGN010000001.1"/>
</dbReference>
<keyword evidence="2" id="KW-1185">Reference proteome</keyword>
<evidence type="ECO:0000313" key="2">
    <source>
        <dbReference type="Proteomes" id="UP000586042"/>
    </source>
</evidence>
<name>A0A7Y6LZU5_9ACTN</name>
<gene>
    <name evidence="1" type="ORF">HTZ77_00025</name>
</gene>
<dbReference type="EMBL" id="JABWGN010000001">
    <property type="protein sequence ID" value="NUW29823.1"/>
    <property type="molecule type" value="Genomic_DNA"/>
</dbReference>
<comment type="caution">
    <text evidence="1">The sequence shown here is derived from an EMBL/GenBank/DDBJ whole genome shotgun (WGS) entry which is preliminary data.</text>
</comment>
<accession>A0A7Y6LZU5</accession>
<dbReference type="Proteomes" id="UP000586042">
    <property type="component" value="Unassembled WGS sequence"/>
</dbReference>
<dbReference type="AlphaFoldDB" id="A0A7Y6LZU5"/>
<evidence type="ECO:0000313" key="1">
    <source>
        <dbReference type="EMBL" id="NUW29823.1"/>
    </source>
</evidence>
<sequence>MTNFPKWSNVRADVVAASGGEEAVTEARRHNQAYIDGYLPAEATRAEVVDRVSASRCQVSQAEHGEV</sequence>
<protein>
    <submittedName>
        <fullName evidence="1">Uncharacterized protein</fullName>
    </submittedName>
</protein>